<dbReference type="GO" id="GO:0030244">
    <property type="term" value="P:cellulose biosynthetic process"/>
    <property type="evidence" value="ECO:0007669"/>
    <property type="project" value="InterPro"/>
</dbReference>
<dbReference type="STRING" id="1123062.SAMN02745775_10898"/>
<dbReference type="RefSeq" id="WP_175534034.1">
    <property type="nucleotide sequence ID" value="NZ_FOSQ01000008.1"/>
</dbReference>
<dbReference type="AlphaFoldDB" id="A0A1I4CQW0"/>
<dbReference type="EMBL" id="FOSQ01000008">
    <property type="protein sequence ID" value="SFK83295.1"/>
    <property type="molecule type" value="Genomic_DNA"/>
</dbReference>
<dbReference type="Gene3D" id="3.30.70.2590">
    <property type="match status" value="1"/>
</dbReference>
<evidence type="ECO:0000313" key="2">
    <source>
        <dbReference type="Proteomes" id="UP000199473"/>
    </source>
</evidence>
<dbReference type="PRINTS" id="PR01442">
    <property type="entry name" value="CELLSNTHASED"/>
</dbReference>
<proteinExistence type="predicted"/>
<dbReference type="Pfam" id="PF03500">
    <property type="entry name" value="Cellsynth_D"/>
    <property type="match status" value="1"/>
</dbReference>
<protein>
    <submittedName>
        <fullName evidence="1">Cellulose synthase subunit D</fullName>
    </submittedName>
</protein>
<accession>A0A1I4CQW0</accession>
<dbReference type="Proteomes" id="UP000199473">
    <property type="component" value="Unassembled WGS sequence"/>
</dbReference>
<name>A0A1I4CQW0_9PROT</name>
<dbReference type="InterPro" id="IPR022798">
    <property type="entry name" value="BcsD_bac"/>
</dbReference>
<evidence type="ECO:0000313" key="1">
    <source>
        <dbReference type="EMBL" id="SFK83295.1"/>
    </source>
</evidence>
<gene>
    <name evidence="1" type="ORF">SAMN02745775_10898</name>
</gene>
<sequence length="159" mass="16760">MSENTPADPMTAAYLARRGVSAQWRAFLRALVETLDAHLDEAGRASLMHIIGRRMAESLPLRHCDTLSGLEAQVNEVLAGAEWGFCRLAVDTGARRLVITHLAAPSIGTGADAEGTWIGAVLEGLWSGWMAEQPGADPAMAAVVATAAPGETVLHYAKG</sequence>
<organism evidence="1 2">
    <name type="scientific">Falsiroseomonas stagni DSM 19981</name>
    <dbReference type="NCBI Taxonomy" id="1123062"/>
    <lineage>
        <taxon>Bacteria</taxon>
        <taxon>Pseudomonadati</taxon>
        <taxon>Pseudomonadota</taxon>
        <taxon>Alphaproteobacteria</taxon>
        <taxon>Acetobacterales</taxon>
        <taxon>Roseomonadaceae</taxon>
        <taxon>Falsiroseomonas</taxon>
    </lineage>
</organism>
<keyword evidence="2" id="KW-1185">Reference proteome</keyword>
<reference evidence="1 2" key="1">
    <citation type="submission" date="2016-10" db="EMBL/GenBank/DDBJ databases">
        <authorList>
            <person name="de Groot N.N."/>
        </authorList>
    </citation>
    <scope>NUCLEOTIDE SEQUENCE [LARGE SCALE GENOMIC DNA]</scope>
    <source>
        <strain evidence="1 2">DSM 19981</strain>
    </source>
</reference>
<dbReference type="InterPro" id="IPR038470">
    <property type="entry name" value="Cellsynth_D_sf"/>
</dbReference>